<dbReference type="EC" id="4.2.3.1" evidence="4"/>
<dbReference type="PATRIC" id="fig|242163.4.peg.7008"/>
<evidence type="ECO:0000256" key="1">
    <source>
        <dbReference type="ARBA" id="ARBA00001933"/>
    </source>
</evidence>
<dbReference type="PANTHER" id="PTHR10314">
    <property type="entry name" value="CYSTATHIONINE BETA-SYNTHASE"/>
    <property type="match status" value="1"/>
</dbReference>
<dbReference type="InterPro" id="IPR036052">
    <property type="entry name" value="TrpB-like_PALP_sf"/>
</dbReference>
<keyword evidence="4" id="KW-0456">Lyase</keyword>
<organism evidence="4 5">
    <name type="scientific">Candidatus Burkholderia verschuerenii</name>
    <dbReference type="NCBI Taxonomy" id="242163"/>
    <lineage>
        <taxon>Bacteria</taxon>
        <taxon>Pseudomonadati</taxon>
        <taxon>Pseudomonadota</taxon>
        <taxon>Betaproteobacteria</taxon>
        <taxon>Burkholderiales</taxon>
        <taxon>Burkholderiaceae</taxon>
        <taxon>Burkholderia</taxon>
    </lineage>
</organism>
<dbReference type="EMBL" id="LFJJ01000092">
    <property type="protein sequence ID" value="KND59918.1"/>
    <property type="molecule type" value="Genomic_DNA"/>
</dbReference>
<keyword evidence="5" id="KW-1185">Reference proteome</keyword>
<dbReference type="GO" id="GO:1901605">
    <property type="term" value="P:alpha-amino acid metabolic process"/>
    <property type="evidence" value="ECO:0007669"/>
    <property type="project" value="UniProtKB-ARBA"/>
</dbReference>
<dbReference type="SUPFAM" id="SSF53686">
    <property type="entry name" value="Tryptophan synthase beta subunit-like PLP-dependent enzymes"/>
    <property type="match status" value="1"/>
</dbReference>
<evidence type="ECO:0000313" key="4">
    <source>
        <dbReference type="EMBL" id="KND59918.1"/>
    </source>
</evidence>
<dbReference type="AlphaFoldDB" id="A0A0L0MC45"/>
<accession>A0A0L0MC45</accession>
<comment type="cofactor">
    <cofactor evidence="1">
        <name>pyridoxal 5'-phosphate</name>
        <dbReference type="ChEBI" id="CHEBI:597326"/>
    </cofactor>
</comment>
<name>A0A0L0MC45_9BURK</name>
<dbReference type="GO" id="GO:0004795">
    <property type="term" value="F:threonine synthase activity"/>
    <property type="evidence" value="ECO:0007669"/>
    <property type="project" value="UniProtKB-EC"/>
</dbReference>
<evidence type="ECO:0000313" key="5">
    <source>
        <dbReference type="Proteomes" id="UP000036959"/>
    </source>
</evidence>
<gene>
    <name evidence="4" type="ORF">BVER_04695c</name>
</gene>
<comment type="caution">
    <text evidence="4">The sequence shown here is derived from an EMBL/GenBank/DDBJ whole genome shotgun (WGS) entry which is preliminary data.</text>
</comment>
<proteinExistence type="predicted"/>
<reference evidence="5" key="1">
    <citation type="submission" date="2015-06" db="EMBL/GenBank/DDBJ databases">
        <title>Comparative genomics of Burkholderia leaf nodule symbionts.</title>
        <authorList>
            <person name="Carlier A."/>
            <person name="Eberl L."/>
            <person name="Pinto-Carbo M."/>
        </authorList>
    </citation>
    <scope>NUCLEOTIDE SEQUENCE [LARGE SCALE GENOMIC DNA]</scope>
    <source>
        <strain evidence="5">UZHbot4</strain>
    </source>
</reference>
<evidence type="ECO:0000259" key="3">
    <source>
        <dbReference type="Pfam" id="PF00291"/>
    </source>
</evidence>
<dbReference type="RefSeq" id="WP_232316583.1">
    <property type="nucleotide sequence ID" value="NZ_LFJJ01000092.1"/>
</dbReference>
<sequence>MKSHYVEPLSGTTYPLDTPRWCSDDRRPLLISPLARMSRDNIVRQLRSQWRYRASLPVEIVSPISMGEGCTPLIQKAWDDHRPHFKLEWFSPTSSFKDRGTTVMLSMLRQQGITSVLEDSSGNGGASVAAYGAAGAMRVKIVAPAHASPAKIAQMRAYGAEVQLVDGPRQTCEDEAVRQSASIFFANHNWQPFFLEGTKSVGYEIWEDLNFQAPDNIVMPAGAGSNVLGCYLAFSELMRAGQIQKIPKLFVCQPLNCSPIDASFQAGVTTPVAREIRKTVSEGTAIAHRLRPTEGAYTATLWFENGAFASLSYNGYAHFDSDEWVGWIGEMGRAKSLDDYGVARRKLARVQSKDAEARLKAAGTYAAMPTQPHRRLASTCQNISISARSSCRASTQTSGHCRTASLCMEMSAASASPSKHPPSRVPK</sequence>
<keyword evidence="2" id="KW-0663">Pyridoxal phosphate</keyword>
<dbReference type="InterPro" id="IPR001926">
    <property type="entry name" value="TrpB-like_PALP"/>
</dbReference>
<dbReference type="Gene3D" id="3.40.50.1100">
    <property type="match status" value="2"/>
</dbReference>
<dbReference type="FunFam" id="3.40.50.1100:FF:000055">
    <property type="entry name" value="Threonine synthase"/>
    <property type="match status" value="1"/>
</dbReference>
<dbReference type="Proteomes" id="UP000036959">
    <property type="component" value="Unassembled WGS sequence"/>
</dbReference>
<feature type="domain" description="Tryptophan synthase beta chain-like PALP" evidence="3">
    <location>
        <begin position="64"/>
        <end position="287"/>
    </location>
</feature>
<dbReference type="Gene3D" id="3.30.360.10">
    <property type="entry name" value="Dihydrodipicolinate Reductase, domain 2"/>
    <property type="match status" value="1"/>
</dbReference>
<dbReference type="Pfam" id="PF00291">
    <property type="entry name" value="PALP"/>
    <property type="match status" value="1"/>
</dbReference>
<protein>
    <submittedName>
        <fullName evidence="4">Threonine synthase</fullName>
        <ecNumber evidence="4">4.2.3.1</ecNumber>
    </submittedName>
</protein>
<evidence type="ECO:0000256" key="2">
    <source>
        <dbReference type="ARBA" id="ARBA00022898"/>
    </source>
</evidence>
<dbReference type="InterPro" id="IPR050214">
    <property type="entry name" value="Cys_Synth/Cystath_Beta-Synth"/>
</dbReference>